<comment type="caution">
    <text evidence="1">The sequence shown here is derived from an EMBL/GenBank/DDBJ whole genome shotgun (WGS) entry which is preliminary data.</text>
</comment>
<evidence type="ECO:0000313" key="1">
    <source>
        <dbReference type="EMBL" id="GBM21663.1"/>
    </source>
</evidence>
<reference evidence="1 2" key="1">
    <citation type="journal article" date="2019" name="Sci. Rep.">
        <title>Orb-weaving spider Araneus ventricosus genome elucidates the spidroin gene catalogue.</title>
        <authorList>
            <person name="Kono N."/>
            <person name="Nakamura H."/>
            <person name="Ohtoshi R."/>
            <person name="Moran D.A.P."/>
            <person name="Shinohara A."/>
            <person name="Yoshida Y."/>
            <person name="Fujiwara M."/>
            <person name="Mori M."/>
            <person name="Tomita M."/>
            <person name="Arakawa K."/>
        </authorList>
    </citation>
    <scope>NUCLEOTIDE SEQUENCE [LARGE SCALE GENOMIC DNA]</scope>
</reference>
<accession>A0A4Y2DXQ1</accession>
<protein>
    <submittedName>
        <fullName evidence="1">Uncharacterized protein</fullName>
    </submittedName>
</protein>
<organism evidence="1 2">
    <name type="scientific">Araneus ventricosus</name>
    <name type="common">Orbweaver spider</name>
    <name type="synonym">Epeira ventricosa</name>
    <dbReference type="NCBI Taxonomy" id="182803"/>
    <lineage>
        <taxon>Eukaryota</taxon>
        <taxon>Metazoa</taxon>
        <taxon>Ecdysozoa</taxon>
        <taxon>Arthropoda</taxon>
        <taxon>Chelicerata</taxon>
        <taxon>Arachnida</taxon>
        <taxon>Araneae</taxon>
        <taxon>Araneomorphae</taxon>
        <taxon>Entelegynae</taxon>
        <taxon>Araneoidea</taxon>
        <taxon>Araneidae</taxon>
        <taxon>Araneus</taxon>
    </lineage>
</organism>
<proteinExistence type="predicted"/>
<name>A0A4Y2DXQ1_ARAVE</name>
<dbReference type="EMBL" id="BGPR01000465">
    <property type="protein sequence ID" value="GBM21663.1"/>
    <property type="molecule type" value="Genomic_DNA"/>
</dbReference>
<gene>
    <name evidence="1" type="ORF">AVEN_248494_1</name>
</gene>
<evidence type="ECO:0000313" key="2">
    <source>
        <dbReference type="Proteomes" id="UP000499080"/>
    </source>
</evidence>
<keyword evidence="2" id="KW-1185">Reference proteome</keyword>
<dbReference type="AlphaFoldDB" id="A0A4Y2DXQ1"/>
<dbReference type="Proteomes" id="UP000499080">
    <property type="component" value="Unassembled WGS sequence"/>
</dbReference>
<sequence>MEKFRIVRRLHQSVFSTHSTTIALSLVMTYFQLVFRHITEATNEALKFYSQRVSEKSLPHRFLPQNNLKYVGRSHQENPHDCLEEGLVEERCLM</sequence>